<gene>
    <name evidence="1" type="ORF">AYR66_14275</name>
</gene>
<accession>A0A254TCV8</accession>
<comment type="caution">
    <text evidence="1">The sequence shown here is derived from an EMBL/GenBank/DDBJ whole genome shotgun (WGS) entry which is preliminary data.</text>
</comment>
<evidence type="ECO:0008006" key="3">
    <source>
        <dbReference type="Google" id="ProtNLM"/>
    </source>
</evidence>
<proteinExistence type="predicted"/>
<reference evidence="1 2" key="1">
    <citation type="submission" date="2016-02" db="EMBL/GenBank/DDBJ databases">
        <authorList>
            <person name="Wen L."/>
            <person name="He K."/>
            <person name="Yang H."/>
        </authorList>
    </citation>
    <scope>NUCLEOTIDE SEQUENCE [LARGE SCALE GENOMIC DNA]</scope>
    <source>
        <strain evidence="1 2">TSA40</strain>
    </source>
</reference>
<keyword evidence="2" id="KW-1185">Reference proteome</keyword>
<sequence>MGPNPQLPAPDKNIVPTVNIAPAKGWPSSAKPSAPQGFTVSAYATGLDHPRWLYVLPNGDVLVAETDAPPKPDDEKGVKC</sequence>
<organism evidence="1 2">
    <name type="scientific">Noviherbaspirillum denitrificans</name>
    <dbReference type="NCBI Taxonomy" id="1968433"/>
    <lineage>
        <taxon>Bacteria</taxon>
        <taxon>Pseudomonadati</taxon>
        <taxon>Pseudomonadota</taxon>
        <taxon>Betaproteobacteria</taxon>
        <taxon>Burkholderiales</taxon>
        <taxon>Oxalobacteraceae</taxon>
        <taxon>Noviherbaspirillum</taxon>
    </lineage>
</organism>
<evidence type="ECO:0000313" key="2">
    <source>
        <dbReference type="Proteomes" id="UP000197535"/>
    </source>
</evidence>
<dbReference type="EMBL" id="LSTO01000001">
    <property type="protein sequence ID" value="OWW20480.1"/>
    <property type="molecule type" value="Genomic_DNA"/>
</dbReference>
<protein>
    <recommendedName>
        <fullName evidence="3">Glucose/Sorbosone dehydrogenase domain-containing protein</fullName>
    </recommendedName>
</protein>
<dbReference type="Proteomes" id="UP000197535">
    <property type="component" value="Unassembled WGS sequence"/>
</dbReference>
<evidence type="ECO:0000313" key="1">
    <source>
        <dbReference type="EMBL" id="OWW20480.1"/>
    </source>
</evidence>
<name>A0A254TCV8_9BURK</name>
<dbReference type="AlphaFoldDB" id="A0A254TCV8"/>